<protein>
    <submittedName>
        <fullName evidence="1">Uncharacterized protein</fullName>
    </submittedName>
</protein>
<sequence>MFPDFTKYIPLLQTGLDDMKNCLAHLYAEAKATREATQAQQRALAFEFGVVDVQDSARIAPRRLSSLPVIVEAVTDGRAEVDVEALNQGRAVSRGFYANLGDSAFKVTLVGLGGQASTSHTVPPSTTITLTCLISKVIIDAGPDGPATYQLYMQ</sequence>
<dbReference type="OrthoDB" id="67929at2"/>
<keyword evidence="2" id="KW-1185">Reference proteome</keyword>
<accession>A0A246BIE7</accession>
<comment type="caution">
    <text evidence="1">The sequence shown here is derived from an EMBL/GenBank/DDBJ whole genome shotgun (WGS) entry which is preliminary data.</text>
</comment>
<name>A0A246BIE7_9DEIO</name>
<gene>
    <name evidence="1" type="ORF">CBQ26_13305</name>
</gene>
<dbReference type="Proteomes" id="UP000197208">
    <property type="component" value="Unassembled WGS sequence"/>
</dbReference>
<reference evidence="1 2" key="1">
    <citation type="submission" date="2017-05" db="EMBL/GenBank/DDBJ databases">
        <title>De novo genome assembly of Deniococcus indicus strain DR1.</title>
        <authorList>
            <person name="Chauhan D."/>
            <person name="Yennamalli R.M."/>
            <person name="Priyadarshini R."/>
        </authorList>
    </citation>
    <scope>NUCLEOTIDE SEQUENCE [LARGE SCALE GENOMIC DNA]</scope>
    <source>
        <strain evidence="1 2">DR1</strain>
    </source>
</reference>
<dbReference type="RefSeq" id="WP_088249115.1">
    <property type="nucleotide sequence ID" value="NZ_NHMK01000020.1"/>
</dbReference>
<dbReference type="EMBL" id="NHMK01000020">
    <property type="protein sequence ID" value="OWL95026.1"/>
    <property type="molecule type" value="Genomic_DNA"/>
</dbReference>
<organism evidence="1 2">
    <name type="scientific">Deinococcus indicus</name>
    <dbReference type="NCBI Taxonomy" id="223556"/>
    <lineage>
        <taxon>Bacteria</taxon>
        <taxon>Thermotogati</taxon>
        <taxon>Deinococcota</taxon>
        <taxon>Deinococci</taxon>
        <taxon>Deinococcales</taxon>
        <taxon>Deinococcaceae</taxon>
        <taxon>Deinococcus</taxon>
    </lineage>
</organism>
<evidence type="ECO:0000313" key="2">
    <source>
        <dbReference type="Proteomes" id="UP000197208"/>
    </source>
</evidence>
<evidence type="ECO:0000313" key="1">
    <source>
        <dbReference type="EMBL" id="OWL95026.1"/>
    </source>
</evidence>
<proteinExistence type="predicted"/>
<dbReference type="AlphaFoldDB" id="A0A246BIE7"/>